<feature type="compositionally biased region" description="Basic and acidic residues" evidence="1">
    <location>
        <begin position="1"/>
        <end position="11"/>
    </location>
</feature>
<accession>A0A2U2N1W2</accession>
<keyword evidence="3" id="KW-1185">Reference proteome</keyword>
<reference evidence="2 3" key="1">
    <citation type="submission" date="2018-05" db="EMBL/GenBank/DDBJ databases">
        <title>Spiribacter halobius sp. nov., a moderately halophilic bacterium isolated from marine solar saltern.</title>
        <authorList>
            <person name="Zheng W.-S."/>
            <person name="Lu D.-C."/>
            <person name="Du Z.-J."/>
        </authorList>
    </citation>
    <scope>NUCLEOTIDE SEQUENCE [LARGE SCALE GENOMIC DNA]</scope>
    <source>
        <strain evidence="2 3">E85</strain>
    </source>
</reference>
<organism evidence="2 3">
    <name type="scientific">Sediminicurvatus halobius</name>
    <dbReference type="NCBI Taxonomy" id="2182432"/>
    <lineage>
        <taxon>Bacteria</taxon>
        <taxon>Pseudomonadati</taxon>
        <taxon>Pseudomonadota</taxon>
        <taxon>Gammaproteobacteria</taxon>
        <taxon>Chromatiales</taxon>
        <taxon>Ectothiorhodospiraceae</taxon>
        <taxon>Sediminicurvatus</taxon>
    </lineage>
</organism>
<feature type="region of interest" description="Disordered" evidence="1">
    <location>
        <begin position="93"/>
        <end position="119"/>
    </location>
</feature>
<evidence type="ECO:0000313" key="2">
    <source>
        <dbReference type="EMBL" id="PWG63215.1"/>
    </source>
</evidence>
<gene>
    <name evidence="2" type="ORF">DEM34_09055</name>
</gene>
<evidence type="ECO:0000313" key="3">
    <source>
        <dbReference type="Proteomes" id="UP000245474"/>
    </source>
</evidence>
<feature type="region of interest" description="Disordered" evidence="1">
    <location>
        <begin position="1"/>
        <end position="32"/>
    </location>
</feature>
<dbReference type="AlphaFoldDB" id="A0A2U2N1W2"/>
<dbReference type="OrthoDB" id="5566524at2"/>
<dbReference type="EMBL" id="QFFI01000012">
    <property type="protein sequence ID" value="PWG63215.1"/>
    <property type="molecule type" value="Genomic_DNA"/>
</dbReference>
<sequence length="280" mass="30124">MNATRPADRRAPGPSATPACPPDPRPQPQIGGLSGLALAALLLAAMPSLAFAQDAAADPEATAEAGAEGEEALDWYRVEVIVFRQPPLPEQALEAPPLVTSPPDGRPLQSLRSGADGETPFARLAPGALQLGDVARRLERQPGFQVLVHAGWEQPGLGQAEAPYVPLPFQLRIPSPTEGSAGSGEDAPGPFALLPQDTPLYGTLRLYRERYLHFETDLRYRLPGEPPASVRLDEALAPDPDYDPALQVMTVSRRMRSEELHYLDHPVLGVIVRAIPLEDE</sequence>
<evidence type="ECO:0000256" key="1">
    <source>
        <dbReference type="SAM" id="MobiDB-lite"/>
    </source>
</evidence>
<comment type="caution">
    <text evidence="2">The sequence shown here is derived from an EMBL/GenBank/DDBJ whole genome shotgun (WGS) entry which is preliminary data.</text>
</comment>
<dbReference type="Proteomes" id="UP000245474">
    <property type="component" value="Unassembled WGS sequence"/>
</dbReference>
<dbReference type="InterPro" id="IPR021241">
    <property type="entry name" value="CsiV"/>
</dbReference>
<dbReference type="Pfam" id="PF10972">
    <property type="entry name" value="CsiV"/>
    <property type="match status" value="1"/>
</dbReference>
<proteinExistence type="predicted"/>
<protein>
    <submittedName>
        <fullName evidence="2">Uncharacterized protein</fullName>
    </submittedName>
</protein>
<dbReference type="RefSeq" id="WP_109678439.1">
    <property type="nucleotide sequence ID" value="NZ_CP086615.1"/>
</dbReference>
<name>A0A2U2N1W2_9GAMM</name>